<name>A0A9N9LEC7_9HELO</name>
<proteinExistence type="predicted"/>
<dbReference type="Gene3D" id="3.40.50.1240">
    <property type="entry name" value="Phosphoglycerate mutase-like"/>
    <property type="match status" value="1"/>
</dbReference>
<accession>A0A9N9LEC7</accession>
<dbReference type="EMBL" id="CAJVRM010000038">
    <property type="protein sequence ID" value="CAG8972198.1"/>
    <property type="molecule type" value="Genomic_DNA"/>
</dbReference>
<keyword evidence="1" id="KW-0732">Signal</keyword>
<keyword evidence="3" id="KW-1185">Reference proteome</keyword>
<evidence type="ECO:0000313" key="3">
    <source>
        <dbReference type="Proteomes" id="UP000701801"/>
    </source>
</evidence>
<dbReference type="GO" id="GO:0016791">
    <property type="term" value="F:phosphatase activity"/>
    <property type="evidence" value="ECO:0007669"/>
    <property type="project" value="TreeGrafter"/>
</dbReference>
<dbReference type="Proteomes" id="UP000701801">
    <property type="component" value="Unassembled WGS sequence"/>
</dbReference>
<comment type="caution">
    <text evidence="2">The sequence shown here is derived from an EMBL/GenBank/DDBJ whole genome shotgun (WGS) entry which is preliminary data.</text>
</comment>
<gene>
    <name evidence="2" type="ORF">HYALB_00007340</name>
</gene>
<evidence type="ECO:0000313" key="2">
    <source>
        <dbReference type="EMBL" id="CAG8972198.1"/>
    </source>
</evidence>
<dbReference type="CDD" id="cd07067">
    <property type="entry name" value="HP_PGM_like"/>
    <property type="match status" value="1"/>
</dbReference>
<feature type="signal peptide" evidence="1">
    <location>
        <begin position="1"/>
        <end position="20"/>
    </location>
</feature>
<dbReference type="InterPro" id="IPR050275">
    <property type="entry name" value="PGM_Phosphatase"/>
</dbReference>
<protein>
    <recommendedName>
        <fullName evidence="4">Phosphoglycerate mutase-like protein</fullName>
    </recommendedName>
</protein>
<evidence type="ECO:0008006" key="4">
    <source>
        <dbReference type="Google" id="ProtNLM"/>
    </source>
</evidence>
<dbReference type="PROSITE" id="PS51257">
    <property type="entry name" value="PROKAR_LIPOPROTEIN"/>
    <property type="match status" value="1"/>
</dbReference>
<sequence length="349" mass="39826">MQTKNLHLLALSTLAVACAAHPTEEYIRYSTVTGVFLQDENSTVPATFDYTATNFGLINRTYPTDRYERKPFTQWQRFEKYVDHLNDECDDDVEYKVLFMGRHGEGYHNVAETYYGTPAWNCYWSLLDGNGTSVWADAEITPNGVAQAQVAADYWATQIALQKIPIPQSFYTSPLTRCLQTANITFSQLRLRHGAHFRPTVKEYFREGISGHTCDRRSTKSYIHDLFPRYKIEEGFTECDELWKPLLAEQPVNQDIRTKMVLDDVFGNDKHTWVSITSHSGEISSILRVLGHQPFRLETGVVIPVLVKAETIKGHAPVTTPVDWPDWEDWLPISTCSEPPPLVTSISQK</sequence>
<dbReference type="PANTHER" id="PTHR48100">
    <property type="entry name" value="BROAD-SPECIFICITY PHOSPHATASE YOR283W-RELATED"/>
    <property type="match status" value="1"/>
</dbReference>
<dbReference type="InterPro" id="IPR029033">
    <property type="entry name" value="His_PPase_superfam"/>
</dbReference>
<dbReference type="SUPFAM" id="SSF53254">
    <property type="entry name" value="Phosphoglycerate mutase-like"/>
    <property type="match status" value="1"/>
</dbReference>
<feature type="chain" id="PRO_5040406086" description="Phosphoglycerate mutase-like protein" evidence="1">
    <location>
        <begin position="21"/>
        <end position="349"/>
    </location>
</feature>
<organism evidence="2 3">
    <name type="scientific">Hymenoscyphus albidus</name>
    <dbReference type="NCBI Taxonomy" id="595503"/>
    <lineage>
        <taxon>Eukaryota</taxon>
        <taxon>Fungi</taxon>
        <taxon>Dikarya</taxon>
        <taxon>Ascomycota</taxon>
        <taxon>Pezizomycotina</taxon>
        <taxon>Leotiomycetes</taxon>
        <taxon>Helotiales</taxon>
        <taxon>Helotiaceae</taxon>
        <taxon>Hymenoscyphus</taxon>
    </lineage>
</organism>
<dbReference type="InterPro" id="IPR013078">
    <property type="entry name" value="His_Pase_superF_clade-1"/>
</dbReference>
<dbReference type="GO" id="GO:0005737">
    <property type="term" value="C:cytoplasm"/>
    <property type="evidence" value="ECO:0007669"/>
    <property type="project" value="TreeGrafter"/>
</dbReference>
<dbReference type="AlphaFoldDB" id="A0A9N9LEC7"/>
<evidence type="ECO:0000256" key="1">
    <source>
        <dbReference type="SAM" id="SignalP"/>
    </source>
</evidence>
<dbReference type="OrthoDB" id="496981at2759"/>
<reference evidence="2" key="1">
    <citation type="submission" date="2021-07" db="EMBL/GenBank/DDBJ databases">
        <authorList>
            <person name="Durling M."/>
        </authorList>
    </citation>
    <scope>NUCLEOTIDE SEQUENCE</scope>
</reference>
<dbReference type="SMART" id="SM00855">
    <property type="entry name" value="PGAM"/>
    <property type="match status" value="1"/>
</dbReference>
<dbReference type="Pfam" id="PF00300">
    <property type="entry name" value="His_Phos_1"/>
    <property type="match status" value="1"/>
</dbReference>
<dbReference type="PANTHER" id="PTHR48100:SF32">
    <property type="entry name" value="ANCHORED PROTEIN, PUTATIVE (AFU_ORTHOLOGUE AFUA_1G10590)-RELATED"/>
    <property type="match status" value="1"/>
</dbReference>